<feature type="domain" description="Flavodoxin-like" evidence="1">
    <location>
        <begin position="3"/>
        <end position="79"/>
    </location>
</feature>
<evidence type="ECO:0000313" key="3">
    <source>
        <dbReference type="Proteomes" id="UP000050975"/>
    </source>
</evidence>
<gene>
    <name evidence="2" type="ORF">AMJ74_06160</name>
</gene>
<feature type="non-terminal residue" evidence="2">
    <location>
        <position position="79"/>
    </location>
</feature>
<dbReference type="SUPFAM" id="SSF52218">
    <property type="entry name" value="Flavoproteins"/>
    <property type="match status" value="1"/>
</dbReference>
<dbReference type="InterPro" id="IPR008254">
    <property type="entry name" value="Flavodoxin/NO_synth"/>
</dbReference>
<dbReference type="GO" id="GO:0010181">
    <property type="term" value="F:FMN binding"/>
    <property type="evidence" value="ECO:0007669"/>
    <property type="project" value="InterPro"/>
</dbReference>
<organism evidence="2 3">
    <name type="scientific">candidate division WOR_3 bacterium SM1_77</name>
    <dbReference type="NCBI Taxonomy" id="1703778"/>
    <lineage>
        <taxon>Bacteria</taxon>
        <taxon>Bacteria division WOR-3</taxon>
    </lineage>
</organism>
<protein>
    <submittedName>
        <fullName evidence="2">Flavodoxin</fullName>
    </submittedName>
</protein>
<evidence type="ECO:0000259" key="1">
    <source>
        <dbReference type="PROSITE" id="PS50902"/>
    </source>
</evidence>
<dbReference type="InterPro" id="IPR052200">
    <property type="entry name" value="Protoporphyrinogen_IX_DH"/>
</dbReference>
<dbReference type="InterPro" id="IPR026816">
    <property type="entry name" value="Flavodoxin_dom"/>
</dbReference>
<dbReference type="Proteomes" id="UP000050975">
    <property type="component" value="Unassembled WGS sequence"/>
</dbReference>
<sequence>MKILICYYSRTGNTAKMAEAIAQGVRNEAVSCDVREVTAVKIDELLDYDALIFGSPTYYGLMASEMKKLIDDSVKHHGK</sequence>
<reference evidence="2 3" key="1">
    <citation type="journal article" date="2015" name="Microbiome">
        <title>Genomic resolution of linkages in carbon, nitrogen, and sulfur cycling among widespread estuary sediment bacteria.</title>
        <authorList>
            <person name="Baker B.J."/>
            <person name="Lazar C.S."/>
            <person name="Teske A.P."/>
            <person name="Dick G.J."/>
        </authorList>
    </citation>
    <scope>NUCLEOTIDE SEQUENCE [LARGE SCALE GENOMIC DNA]</scope>
    <source>
        <strain evidence="2">SM1_77</strain>
    </source>
</reference>
<dbReference type="InterPro" id="IPR029039">
    <property type="entry name" value="Flavoprotein-like_sf"/>
</dbReference>
<accession>A0A0S8JSL6</accession>
<dbReference type="AlphaFoldDB" id="A0A0S8JSL6"/>
<dbReference type="GO" id="GO:0006783">
    <property type="term" value="P:heme biosynthetic process"/>
    <property type="evidence" value="ECO:0007669"/>
    <property type="project" value="TreeGrafter"/>
</dbReference>
<dbReference type="PANTHER" id="PTHR38030:SF2">
    <property type="entry name" value="PROTOPORPHYRINOGEN IX DEHYDROGENASE [QUINONE]"/>
    <property type="match status" value="1"/>
</dbReference>
<dbReference type="GO" id="GO:0070819">
    <property type="term" value="F:menaquinone-dependent protoporphyrinogen oxidase activity"/>
    <property type="evidence" value="ECO:0007669"/>
    <property type="project" value="TreeGrafter"/>
</dbReference>
<proteinExistence type="predicted"/>
<comment type="caution">
    <text evidence="2">The sequence shown here is derived from an EMBL/GenBank/DDBJ whole genome shotgun (WGS) entry which is preliminary data.</text>
</comment>
<dbReference type="Gene3D" id="3.40.50.360">
    <property type="match status" value="1"/>
</dbReference>
<dbReference type="Pfam" id="PF12724">
    <property type="entry name" value="Flavodoxin_5"/>
    <property type="match status" value="1"/>
</dbReference>
<dbReference type="EMBL" id="LJVE01000135">
    <property type="protein sequence ID" value="KPL12785.1"/>
    <property type="molecule type" value="Genomic_DNA"/>
</dbReference>
<name>A0A0S8JSL6_UNCW3</name>
<dbReference type="PANTHER" id="PTHR38030">
    <property type="entry name" value="PROTOPORPHYRINOGEN IX DEHYDROGENASE [MENAQUINONE]"/>
    <property type="match status" value="1"/>
</dbReference>
<dbReference type="PROSITE" id="PS50902">
    <property type="entry name" value="FLAVODOXIN_LIKE"/>
    <property type="match status" value="1"/>
</dbReference>
<evidence type="ECO:0000313" key="2">
    <source>
        <dbReference type="EMBL" id="KPL12785.1"/>
    </source>
</evidence>